<comment type="caution">
    <text evidence="1">The sequence shown here is derived from an EMBL/GenBank/DDBJ whole genome shotgun (WGS) entry which is preliminary data.</text>
</comment>
<keyword evidence="2" id="KW-1185">Reference proteome</keyword>
<reference evidence="1" key="1">
    <citation type="submission" date="2022-06" db="EMBL/GenBank/DDBJ databases">
        <title>Gracilimonas sp. CAU 1638 isolated from sea sediment.</title>
        <authorList>
            <person name="Kim W."/>
        </authorList>
    </citation>
    <scope>NUCLEOTIDE SEQUENCE</scope>
    <source>
        <strain evidence="1">CAU 1638</strain>
    </source>
</reference>
<gene>
    <name evidence="1" type="ORF">NM125_12805</name>
</gene>
<organism evidence="1 2">
    <name type="scientific">Gracilimonas sediminicola</name>
    <dbReference type="NCBI Taxonomy" id="2952158"/>
    <lineage>
        <taxon>Bacteria</taxon>
        <taxon>Pseudomonadati</taxon>
        <taxon>Balneolota</taxon>
        <taxon>Balneolia</taxon>
        <taxon>Balneolales</taxon>
        <taxon>Balneolaceae</taxon>
        <taxon>Gracilimonas</taxon>
    </lineage>
</organism>
<evidence type="ECO:0000313" key="1">
    <source>
        <dbReference type="EMBL" id="MCP9292459.1"/>
    </source>
</evidence>
<dbReference type="EMBL" id="JANDBC010000002">
    <property type="protein sequence ID" value="MCP9292459.1"/>
    <property type="molecule type" value="Genomic_DNA"/>
</dbReference>
<dbReference type="RefSeq" id="WP_255135346.1">
    <property type="nucleotide sequence ID" value="NZ_JANDBC010000002.1"/>
</dbReference>
<sequence length="771" mass="91085">MTNPMFNADFWRWYLRKEFKEFAHLADTTILIERIPNVFSENNPDSFLTLNLDTEICTDSEGNEFNMVEFIAIKEDSERQYAEMNLAVDYERWLAQKFQENAAKEYERDFDNYQWVRKRGGEKVPVTDFDLILESIIEKWNPEKKEWERTYVGQLRYLRGGIPMYKPFNFEPGQTHSVEEFSKSVWNKDVLQVKNMKNEDMRSFWLHVNIEFKPRIVREFDHFGIISFEKTRYLLAGNVLVSFPKKPFDHIKLIAQRDGAFPVGDNKFLKPPEDAIHLPHYDLGIANPDGYFQNAQESLYNDQEFYKKLVEVEHHFCGMIGGITDFRLWGKFIIAYVFAFVFFDEIYTLHKHVIFLYLYGEGNVGKGEMAKLIQDFFGINHLDSLNTPPARSVDEALEQKSHIPQWIDEHVPQVPGKKAKIEDQIWNSWFELKPRPTNIKKGNKWGKEHKVVRTMPLFCSNFLPATDHLLSRSLIIHYSKKTRGPEDHVKELLNDRVTLQRLMLSFLKNYHLLNRKDFIRDMERIRLKLKDAVKTELGDKMKDVVLQDRQINQFASLVTVSYWLNPDYRNLISGSLDELEEIKDKAMYDDYYRNFTKERNEERLLSVTGEDLFLFARDEVVKTAIRYSSQDPLTEFIETIGTLIQSLKVTVHHFNWTKDGTLKIWAKAIWDIYEYEKRGTDGMVRRDIVDEKLRDLSDLTPEGELKVVNWTIVDSYSNLKTDTIRQRGYYLPNAVENELFRNAFNWDKFKPAGSQPWTENTELFKEEIASA</sequence>
<evidence type="ECO:0000313" key="2">
    <source>
        <dbReference type="Proteomes" id="UP001139125"/>
    </source>
</evidence>
<dbReference type="Proteomes" id="UP001139125">
    <property type="component" value="Unassembled WGS sequence"/>
</dbReference>
<name>A0A9X2L513_9BACT</name>
<dbReference type="AlphaFoldDB" id="A0A9X2L513"/>
<accession>A0A9X2L513</accession>
<proteinExistence type="predicted"/>
<protein>
    <submittedName>
        <fullName evidence="1">Uncharacterized protein</fullName>
    </submittedName>
</protein>